<dbReference type="GO" id="GO:0007030">
    <property type="term" value="P:Golgi organization"/>
    <property type="evidence" value="ECO:0007669"/>
    <property type="project" value="InterPro"/>
</dbReference>
<accession>T1KWJ2</accession>
<reference evidence="12" key="1">
    <citation type="submission" date="2011-08" db="EMBL/GenBank/DDBJ databases">
        <authorList>
            <person name="Rombauts S."/>
        </authorList>
    </citation>
    <scope>NUCLEOTIDE SEQUENCE</scope>
    <source>
        <strain evidence="12">London</strain>
    </source>
</reference>
<comment type="similarity">
    <text evidence="2">Belongs to the COG2 family.</text>
</comment>
<dbReference type="HOGENOM" id="CLU_005470_2_0_1"/>
<dbReference type="InterPro" id="IPR024603">
    <property type="entry name" value="COG_complex_COG2_C"/>
</dbReference>
<dbReference type="STRING" id="32264.T1KWJ2"/>
<reference evidence="11" key="2">
    <citation type="submission" date="2015-06" db="UniProtKB">
        <authorList>
            <consortium name="EnsemblMetazoa"/>
        </authorList>
    </citation>
    <scope>IDENTIFICATION</scope>
</reference>
<protein>
    <recommendedName>
        <fullName evidence="3">Conserved oligomeric Golgi complex subunit 2</fullName>
    </recommendedName>
    <alternativeName>
        <fullName evidence="8">Component of oligomeric Golgi complex 2</fullName>
    </alternativeName>
</protein>
<name>T1KWJ2_TETUR</name>
<evidence type="ECO:0000256" key="3">
    <source>
        <dbReference type="ARBA" id="ARBA00020977"/>
    </source>
</evidence>
<dbReference type="Pfam" id="PF06148">
    <property type="entry name" value="COG2_N"/>
    <property type="match status" value="1"/>
</dbReference>
<dbReference type="OrthoDB" id="332281at2759"/>
<dbReference type="KEGG" id="tut:107367946"/>
<gene>
    <name evidence="11" type="primary">107367946</name>
</gene>
<dbReference type="PANTHER" id="PTHR12961:SF0">
    <property type="entry name" value="CONSERVED OLIGOMERIC GOLGI COMPLEX SUBUNIT 2"/>
    <property type="match status" value="1"/>
</dbReference>
<dbReference type="EMBL" id="CAEY01000644">
    <property type="status" value="NOT_ANNOTATED_CDS"/>
    <property type="molecule type" value="Genomic_DNA"/>
</dbReference>
<evidence type="ECO:0000256" key="2">
    <source>
        <dbReference type="ARBA" id="ARBA00007603"/>
    </source>
</evidence>
<dbReference type="GO" id="GO:0000139">
    <property type="term" value="C:Golgi membrane"/>
    <property type="evidence" value="ECO:0007669"/>
    <property type="project" value="UniProtKB-SubCell"/>
</dbReference>
<evidence type="ECO:0000256" key="4">
    <source>
        <dbReference type="ARBA" id="ARBA00022448"/>
    </source>
</evidence>
<dbReference type="AlphaFoldDB" id="T1KWJ2"/>
<evidence type="ECO:0000256" key="6">
    <source>
        <dbReference type="ARBA" id="ARBA00023034"/>
    </source>
</evidence>
<dbReference type="InterPro" id="IPR024602">
    <property type="entry name" value="COG_su2_N"/>
</dbReference>
<dbReference type="GO" id="GO:0006891">
    <property type="term" value="P:intra-Golgi vesicle-mediated transport"/>
    <property type="evidence" value="ECO:0007669"/>
    <property type="project" value="TreeGrafter"/>
</dbReference>
<feature type="domain" description="COG complex component COG2 C-terminal" evidence="10">
    <location>
        <begin position="361"/>
        <end position="515"/>
    </location>
</feature>
<evidence type="ECO:0000256" key="1">
    <source>
        <dbReference type="ARBA" id="ARBA00004395"/>
    </source>
</evidence>
<dbReference type="GO" id="GO:0015031">
    <property type="term" value="P:protein transport"/>
    <property type="evidence" value="ECO:0007669"/>
    <property type="project" value="UniProtKB-KW"/>
</dbReference>
<keyword evidence="12" id="KW-1185">Reference proteome</keyword>
<dbReference type="PANTHER" id="PTHR12961">
    <property type="entry name" value="CONSERVED OLIGOMERIC GOLGI COMPLEX COMPONENT 2"/>
    <property type="match status" value="1"/>
</dbReference>
<organism evidence="11 12">
    <name type="scientific">Tetranychus urticae</name>
    <name type="common">Two-spotted spider mite</name>
    <dbReference type="NCBI Taxonomy" id="32264"/>
    <lineage>
        <taxon>Eukaryota</taxon>
        <taxon>Metazoa</taxon>
        <taxon>Ecdysozoa</taxon>
        <taxon>Arthropoda</taxon>
        <taxon>Chelicerata</taxon>
        <taxon>Arachnida</taxon>
        <taxon>Acari</taxon>
        <taxon>Acariformes</taxon>
        <taxon>Trombidiformes</taxon>
        <taxon>Prostigmata</taxon>
        <taxon>Eleutherengona</taxon>
        <taxon>Raphignathae</taxon>
        <taxon>Tetranychoidea</taxon>
        <taxon>Tetranychidae</taxon>
        <taxon>Tetranychus</taxon>
    </lineage>
</organism>
<dbReference type="GO" id="GO:0017119">
    <property type="term" value="C:Golgi transport complex"/>
    <property type="evidence" value="ECO:0007669"/>
    <property type="project" value="TreeGrafter"/>
</dbReference>
<sequence>MDVSALPQVNEGFCFTGEEFLQDNFTVDDFIKNHRNDISLEQLRQDLSSYLRTCRLALIDTINEDYSDFINLMDDLVGLDTNINNLIEPLESIRNDIKLVEDDFAASLNEISGRMQQLQLTHQKRKQIELILNVHRNLQKVESLCTAIENSDTETADLKPDITLIERIAIQMEEIVVNLEYNNSGPLKIFTSAELESKSRNLTERVRRIMEKSFVQIISRSDGSKIQRFYTIFLLNGQLNVLEKMLIGRIRPYLISVISESRLEALGTEKFFEDVKNLILSQFNVFFHLEDDCSIWFISRIWNELVSSLTLLSPSLFASGNPDQFHSNYTATIKFLDSLKVEIQKDGKLPINLQLHLLILKFNTQVYFRIRFQEIASRFEYALKQPYTYQPQEEKKFTISPLIVLLESINDCWSTERIYLPPLFINFWKLTLQLIARCTVWLSTIQLSDLFIENVTSITESSRLKCSLLSLIFSQTEKTLNQIRDIYKETILPLKPDNFDEKLLQESLEDGLLMIAETGLPNIVKLTKECLVNKNLT</sequence>
<keyword evidence="5" id="KW-0653">Protein transport</keyword>
<dbReference type="Pfam" id="PF12022">
    <property type="entry name" value="COG2_C"/>
    <property type="match status" value="1"/>
</dbReference>
<evidence type="ECO:0000256" key="5">
    <source>
        <dbReference type="ARBA" id="ARBA00022927"/>
    </source>
</evidence>
<proteinExistence type="inferred from homology"/>
<keyword evidence="4" id="KW-0813">Transport</keyword>
<dbReference type="EnsemblMetazoa" id="tetur24g01830.1">
    <property type="protein sequence ID" value="tetur24g01830.1"/>
    <property type="gene ID" value="tetur24g01830"/>
</dbReference>
<feature type="domain" description="Conserved oligomeric Golgi complex subunit 2 N-terminal" evidence="9">
    <location>
        <begin position="14"/>
        <end position="86"/>
    </location>
</feature>
<dbReference type="eggNOG" id="KOG2307">
    <property type="taxonomic scope" value="Eukaryota"/>
</dbReference>
<evidence type="ECO:0000256" key="7">
    <source>
        <dbReference type="ARBA" id="ARBA00023136"/>
    </source>
</evidence>
<dbReference type="OMA" id="IASRFEY"/>
<comment type="subcellular location">
    <subcellularLocation>
        <location evidence="1">Golgi apparatus membrane</location>
        <topology evidence="1">Peripheral membrane protein</topology>
    </subcellularLocation>
</comment>
<evidence type="ECO:0000259" key="10">
    <source>
        <dbReference type="Pfam" id="PF12022"/>
    </source>
</evidence>
<dbReference type="Proteomes" id="UP000015104">
    <property type="component" value="Unassembled WGS sequence"/>
</dbReference>
<keyword evidence="7" id="KW-0472">Membrane</keyword>
<dbReference type="InterPro" id="IPR009316">
    <property type="entry name" value="COG2"/>
</dbReference>
<keyword evidence="6" id="KW-0333">Golgi apparatus</keyword>
<evidence type="ECO:0000256" key="8">
    <source>
        <dbReference type="ARBA" id="ARBA00031344"/>
    </source>
</evidence>
<evidence type="ECO:0000313" key="12">
    <source>
        <dbReference type="Proteomes" id="UP000015104"/>
    </source>
</evidence>
<evidence type="ECO:0000259" key="9">
    <source>
        <dbReference type="Pfam" id="PF06148"/>
    </source>
</evidence>
<evidence type="ECO:0000313" key="11">
    <source>
        <dbReference type="EnsemblMetazoa" id="tetur24g01830.1"/>
    </source>
</evidence>